<dbReference type="PANTHER" id="PTHR11014">
    <property type="entry name" value="PEPTIDASE M20 FAMILY MEMBER"/>
    <property type="match status" value="1"/>
</dbReference>
<dbReference type="InterPro" id="IPR002933">
    <property type="entry name" value="Peptidase_M20"/>
</dbReference>
<organism evidence="3 4">
    <name type="scientific">Hohaiivirga grylli</name>
    <dbReference type="NCBI Taxonomy" id="3133970"/>
    <lineage>
        <taxon>Bacteria</taxon>
        <taxon>Pseudomonadati</taxon>
        <taxon>Pseudomonadota</taxon>
        <taxon>Alphaproteobacteria</taxon>
        <taxon>Hyphomicrobiales</taxon>
        <taxon>Methylobacteriaceae</taxon>
        <taxon>Hohaiivirga</taxon>
    </lineage>
</organism>
<dbReference type="RefSeq" id="WP_346335809.1">
    <property type="nucleotide sequence ID" value="NZ_JBBYXI010000001.1"/>
</dbReference>
<comment type="caution">
    <text evidence="3">The sequence shown here is derived from an EMBL/GenBank/DDBJ whole genome shotgun (WGS) entry which is preliminary data.</text>
</comment>
<feature type="domain" description="Peptidase M20 dimerisation" evidence="2">
    <location>
        <begin position="187"/>
        <end position="279"/>
    </location>
</feature>
<dbReference type="PANTHER" id="PTHR11014:SF63">
    <property type="entry name" value="METALLOPEPTIDASE, PUTATIVE (AFU_ORTHOLOGUE AFUA_6G09600)-RELATED"/>
    <property type="match status" value="1"/>
</dbReference>
<dbReference type="Gene3D" id="3.40.630.10">
    <property type="entry name" value="Zn peptidases"/>
    <property type="match status" value="1"/>
</dbReference>
<reference evidence="3 4" key="1">
    <citation type="submission" date="2024-04" db="EMBL/GenBank/DDBJ databases">
        <title>A novel species isolated from cricket.</title>
        <authorList>
            <person name="Wang H.-C."/>
        </authorList>
    </citation>
    <scope>NUCLEOTIDE SEQUENCE [LARGE SCALE GENOMIC DNA]</scope>
    <source>
        <strain evidence="3 4">WL0021</strain>
    </source>
</reference>
<accession>A0ABV0BJ48</accession>
<dbReference type="NCBIfam" id="TIGR01891">
    <property type="entry name" value="amidohydrolases"/>
    <property type="match status" value="1"/>
</dbReference>
<evidence type="ECO:0000259" key="2">
    <source>
        <dbReference type="Pfam" id="PF07687"/>
    </source>
</evidence>
<dbReference type="SUPFAM" id="SSF53187">
    <property type="entry name" value="Zn-dependent exopeptidases"/>
    <property type="match status" value="1"/>
</dbReference>
<dbReference type="InterPro" id="IPR036264">
    <property type="entry name" value="Bact_exopeptidase_dim_dom"/>
</dbReference>
<evidence type="ECO:0000256" key="1">
    <source>
        <dbReference type="ARBA" id="ARBA00022801"/>
    </source>
</evidence>
<evidence type="ECO:0000313" key="3">
    <source>
        <dbReference type="EMBL" id="MEN3929827.1"/>
    </source>
</evidence>
<dbReference type="Pfam" id="PF01546">
    <property type="entry name" value="Peptidase_M20"/>
    <property type="match status" value="1"/>
</dbReference>
<evidence type="ECO:0000313" key="4">
    <source>
        <dbReference type="Proteomes" id="UP001418637"/>
    </source>
</evidence>
<keyword evidence="4" id="KW-1185">Reference proteome</keyword>
<dbReference type="InterPro" id="IPR017439">
    <property type="entry name" value="Amidohydrolase"/>
</dbReference>
<gene>
    <name evidence="3" type="ORF">WJT86_01970</name>
</gene>
<dbReference type="SUPFAM" id="SSF55031">
    <property type="entry name" value="Bacterial exopeptidase dimerisation domain"/>
    <property type="match status" value="1"/>
</dbReference>
<dbReference type="Proteomes" id="UP001418637">
    <property type="component" value="Unassembled WGS sequence"/>
</dbReference>
<dbReference type="Gene3D" id="3.30.70.360">
    <property type="match status" value="1"/>
</dbReference>
<dbReference type="EMBL" id="JBBYXI010000001">
    <property type="protein sequence ID" value="MEN3929827.1"/>
    <property type="molecule type" value="Genomic_DNA"/>
</dbReference>
<proteinExistence type="predicted"/>
<dbReference type="InterPro" id="IPR011650">
    <property type="entry name" value="Peptidase_M20_dimer"/>
</dbReference>
<keyword evidence="1" id="KW-0378">Hydrolase</keyword>
<sequence>MKQELKQAIAAVEQDVIAWRRHMHMHPELTFHELETAKYIYGQLSELKNLELKQLTPNSVQALLKGGKPGKRIALRADIDALPVTEDSGEPFSSTKPGVMHACGHDSHAAMLMGAAKVLSQMQDQIAGEVLFIFQHAEEVPPGGAQDLVDLGVLDGVDMIFGLHVFPNIPTGEVMLKEGVFCASSDNFDITIKGCGAHGSMPHLSIDPIAVGSEFVSAVQSVVSRRLDPLLAPVVTVATFQAGDSYNVIPSTAKLAGTIRTHDKAVREKAPKLFEQTLAGICAAYGAEYELEWTRGYAVGVNTKDACDIATDVIATYLEDTEFKTMPAPMFGAEDFSAYLEKVPGCFIFVGSRNEKIGAVHGLHNPQFKLDEEAMKTGVSMHVSLIHKLLMS</sequence>
<name>A0ABV0BJ48_9HYPH</name>
<dbReference type="PIRSF" id="PIRSF005962">
    <property type="entry name" value="Pept_M20D_amidohydro"/>
    <property type="match status" value="1"/>
</dbReference>
<dbReference type="Pfam" id="PF07687">
    <property type="entry name" value="M20_dimer"/>
    <property type="match status" value="1"/>
</dbReference>
<protein>
    <submittedName>
        <fullName evidence="3">Amidohydrolase</fullName>
    </submittedName>
</protein>